<dbReference type="HOGENOM" id="CLU_884733_0_0_5"/>
<evidence type="ECO:0000313" key="1">
    <source>
        <dbReference type="EMBL" id="BAQ17768.1"/>
    </source>
</evidence>
<dbReference type="EMBL" id="AP014648">
    <property type="protein sequence ID" value="BAQ17768.1"/>
    <property type="molecule type" value="Genomic_DNA"/>
</dbReference>
<sequence length="341" mass="37200">MGLALLASACIADAASAQGVVETYGPLQNAVDVPRPYAIPLPPNANPRPQWEVGTRYWWSEGSTRFDINSSRLDPALYGSPTSTLTYDGVTGNSLEFFMSVRNETDTFFKGFVGGGWLGGGSLDDEDFFAGQVKFSDTYSEIDGEGSVYVTLDVGQDFQVGHGGNLVISPFVGFNYWQESIDAYGSRCTMGLVDGRQCGFPAGTYGVPSGTKVINNKSMWSSLRLGTEITARLLNRVTFRGDAAILPAAYLLNEDSHYLRPDLGPTPNVEDSGTGWGYQLEGELKIDVDDNWTVGAGVRYWYAETGGISEFIESRTEVDLQDFTSERFGVFGNVSYRFSTF</sequence>
<keyword evidence="2" id="KW-1185">Reference proteome</keyword>
<dbReference type="InterPro" id="IPR053724">
    <property type="entry name" value="OMP_A26_sf"/>
</dbReference>
<dbReference type="AlphaFoldDB" id="A0A0A8K4A2"/>
<dbReference type="Proteomes" id="UP000031643">
    <property type="component" value="Chromosome"/>
</dbReference>
<evidence type="ECO:0008006" key="3">
    <source>
        <dbReference type="Google" id="ProtNLM"/>
    </source>
</evidence>
<name>A0A0A8K4A2_9HYPH</name>
<dbReference type="GO" id="GO:0004190">
    <property type="term" value="F:aspartic-type endopeptidase activity"/>
    <property type="evidence" value="ECO:0007669"/>
    <property type="project" value="InterPro"/>
</dbReference>
<dbReference type="InterPro" id="IPR020080">
    <property type="entry name" value="OM_adhesin/peptidase_omptin"/>
</dbReference>
<organism evidence="1 2">
    <name type="scientific">Methyloceanibacter caenitepidi</name>
    <dbReference type="NCBI Taxonomy" id="1384459"/>
    <lineage>
        <taxon>Bacteria</taxon>
        <taxon>Pseudomonadati</taxon>
        <taxon>Pseudomonadota</taxon>
        <taxon>Alphaproteobacteria</taxon>
        <taxon>Hyphomicrobiales</taxon>
        <taxon>Hyphomicrobiaceae</taxon>
        <taxon>Methyloceanibacter</taxon>
    </lineage>
</organism>
<dbReference type="SUPFAM" id="SSF69917">
    <property type="entry name" value="OMPT-like"/>
    <property type="match status" value="1"/>
</dbReference>
<reference evidence="1 2" key="1">
    <citation type="submission" date="2014-09" db="EMBL/GenBank/DDBJ databases">
        <title>Genome sequencing of Methyloceanibacter caenitepidi Gela4.</title>
        <authorList>
            <person name="Takeuchi M."/>
            <person name="Susumu S."/>
            <person name="Kamagata Y."/>
            <person name="Oshima K."/>
            <person name="Hattori M."/>
            <person name="Iwasaki W."/>
        </authorList>
    </citation>
    <scope>NUCLEOTIDE SEQUENCE [LARGE SCALE GENOMIC DNA]</scope>
    <source>
        <strain evidence="1 2">Gela4</strain>
    </source>
</reference>
<proteinExistence type="predicted"/>
<protein>
    <recommendedName>
        <fullName evidence="3">Outer membrane protein beta-barrel domain-containing protein</fullName>
    </recommendedName>
</protein>
<dbReference type="Gene3D" id="2.40.128.90">
    <property type="entry name" value="OMPT-like"/>
    <property type="match status" value="1"/>
</dbReference>
<accession>A0A0A8K4A2</accession>
<evidence type="ECO:0000313" key="2">
    <source>
        <dbReference type="Proteomes" id="UP000031643"/>
    </source>
</evidence>
<dbReference type="KEGG" id="mcg:GL4_2330"/>
<dbReference type="STRING" id="1384459.GL4_2330"/>
<gene>
    <name evidence="1" type="ORF">GL4_2330</name>
</gene>